<keyword evidence="3" id="KW-1185">Reference proteome</keyword>
<reference evidence="2 3" key="1">
    <citation type="submission" date="2019-09" db="EMBL/GenBank/DDBJ databases">
        <title>Goodfellowia gen. nov., a new genus of the Pseudonocardineae related to Actinoalloteichus, containing Goodfellowia coeruleoviolacea gen. nov., comb. nov. gen. nov., comb. nov.</title>
        <authorList>
            <person name="Labeda D."/>
        </authorList>
    </citation>
    <scope>NUCLEOTIDE SEQUENCE [LARGE SCALE GENOMIC DNA]</scope>
    <source>
        <strain evidence="2 3">AN110305</strain>
    </source>
</reference>
<sequence>MNGTVAGLHRYPVKSMQGEPVDAGQLTERGLTGDRVFAVVEESGRIGSVKHPRKWGPLLACRGRILDHDDTAAGVVLPDGVELAAGSAELDERLSTLLGRPVSVLASPPADPILERADPGVPGTVPQRTLGTVVVDETGTRITSNTLAAASAPGTFFDFAPLHLVTTASLARLRRANPDSDFDPLRFRPNLVVDVPDHEGFPEDDWVGRTLRIGATVRCRVVVASPRCVVPTLAHGGLPADPAVLRTIAREHRVPVFDLGDLSCLGVYLQVVEPGPVRVGDAVTVE</sequence>
<dbReference type="GO" id="GO:0030170">
    <property type="term" value="F:pyridoxal phosphate binding"/>
    <property type="evidence" value="ECO:0007669"/>
    <property type="project" value="InterPro"/>
</dbReference>
<dbReference type="GO" id="GO:0003824">
    <property type="term" value="F:catalytic activity"/>
    <property type="evidence" value="ECO:0007669"/>
    <property type="project" value="InterPro"/>
</dbReference>
<dbReference type="InterPro" id="IPR005302">
    <property type="entry name" value="MoCF_Sase_C"/>
</dbReference>
<evidence type="ECO:0000313" key="2">
    <source>
        <dbReference type="EMBL" id="KAA2253809.1"/>
    </source>
</evidence>
<accession>A0A5B2WTQ7</accession>
<name>A0A5B2WTQ7_9PSEU</name>
<comment type="caution">
    <text evidence="2">The sequence shown here is derived from an EMBL/GenBank/DDBJ whole genome shotgun (WGS) entry which is preliminary data.</text>
</comment>
<dbReference type="Gene3D" id="2.40.33.20">
    <property type="entry name" value="PK beta-barrel domain-like"/>
    <property type="match status" value="1"/>
</dbReference>
<dbReference type="Pfam" id="PF03476">
    <property type="entry name" value="MOSC_N"/>
    <property type="match status" value="1"/>
</dbReference>
<dbReference type="RefSeq" id="WP_149853503.1">
    <property type="nucleotide sequence ID" value="NZ_VUOB01000064.1"/>
</dbReference>
<dbReference type="OrthoDB" id="9793178at2"/>
<dbReference type="InterPro" id="IPR011037">
    <property type="entry name" value="Pyrv_Knase-like_insert_dom_sf"/>
</dbReference>
<dbReference type="PROSITE" id="PS51340">
    <property type="entry name" value="MOSC"/>
    <property type="match status" value="1"/>
</dbReference>
<dbReference type="GO" id="GO:0030151">
    <property type="term" value="F:molybdenum ion binding"/>
    <property type="evidence" value="ECO:0007669"/>
    <property type="project" value="InterPro"/>
</dbReference>
<dbReference type="Proteomes" id="UP000323454">
    <property type="component" value="Unassembled WGS sequence"/>
</dbReference>
<protein>
    <submittedName>
        <fullName evidence="2">MOSC domain-containing protein</fullName>
    </submittedName>
</protein>
<gene>
    <name evidence="2" type="ORF">F0L68_31465</name>
</gene>
<dbReference type="AlphaFoldDB" id="A0A5B2WTQ7"/>
<feature type="domain" description="MOSC" evidence="1">
    <location>
        <begin position="127"/>
        <end position="286"/>
    </location>
</feature>
<evidence type="ECO:0000313" key="3">
    <source>
        <dbReference type="Proteomes" id="UP000323454"/>
    </source>
</evidence>
<dbReference type="Pfam" id="PF03473">
    <property type="entry name" value="MOSC"/>
    <property type="match status" value="1"/>
</dbReference>
<evidence type="ECO:0000259" key="1">
    <source>
        <dbReference type="PROSITE" id="PS51340"/>
    </source>
</evidence>
<dbReference type="SUPFAM" id="SSF50800">
    <property type="entry name" value="PK beta-barrel domain-like"/>
    <property type="match status" value="1"/>
</dbReference>
<dbReference type="EMBL" id="VUOB01000064">
    <property type="protein sequence ID" value="KAA2253809.1"/>
    <property type="molecule type" value="Genomic_DNA"/>
</dbReference>
<organism evidence="2 3">
    <name type="scientific">Solihabitans fulvus</name>
    <dbReference type="NCBI Taxonomy" id="1892852"/>
    <lineage>
        <taxon>Bacteria</taxon>
        <taxon>Bacillati</taxon>
        <taxon>Actinomycetota</taxon>
        <taxon>Actinomycetes</taxon>
        <taxon>Pseudonocardiales</taxon>
        <taxon>Pseudonocardiaceae</taxon>
        <taxon>Solihabitans</taxon>
    </lineage>
</organism>
<reference evidence="2 3" key="2">
    <citation type="submission" date="2019-09" db="EMBL/GenBank/DDBJ databases">
        <authorList>
            <person name="Jin C."/>
        </authorList>
    </citation>
    <scope>NUCLEOTIDE SEQUENCE [LARGE SCALE GENOMIC DNA]</scope>
    <source>
        <strain evidence="2 3">AN110305</strain>
    </source>
</reference>
<proteinExistence type="predicted"/>
<dbReference type="InterPro" id="IPR005303">
    <property type="entry name" value="MOCOS_middle"/>
</dbReference>